<dbReference type="GO" id="GO:0046872">
    <property type="term" value="F:metal ion binding"/>
    <property type="evidence" value="ECO:0007669"/>
    <property type="project" value="UniProtKB-KW"/>
</dbReference>
<dbReference type="Pfam" id="PF04997">
    <property type="entry name" value="RNA_pol_Rpb1_1"/>
    <property type="match status" value="1"/>
</dbReference>
<dbReference type="Proteomes" id="UP000838763">
    <property type="component" value="Unassembled WGS sequence"/>
</dbReference>
<dbReference type="SUPFAM" id="SSF64484">
    <property type="entry name" value="beta and beta-prime subunits of DNA dependent RNA-polymerase"/>
    <property type="match status" value="1"/>
</dbReference>
<dbReference type="AlphaFoldDB" id="A0A9P1GWS7"/>
<organism evidence="9 10">
    <name type="scientific">Parascedosporium putredinis</name>
    <dbReference type="NCBI Taxonomy" id="1442378"/>
    <lineage>
        <taxon>Eukaryota</taxon>
        <taxon>Fungi</taxon>
        <taxon>Dikarya</taxon>
        <taxon>Ascomycota</taxon>
        <taxon>Pezizomycotina</taxon>
        <taxon>Sordariomycetes</taxon>
        <taxon>Hypocreomycetidae</taxon>
        <taxon>Microascales</taxon>
        <taxon>Microascaceae</taxon>
        <taxon>Parascedosporium</taxon>
    </lineage>
</organism>
<dbReference type="InterPro" id="IPR015700">
    <property type="entry name" value="RPC1"/>
</dbReference>
<evidence type="ECO:0000256" key="2">
    <source>
        <dbReference type="ARBA" id="ARBA00022478"/>
    </source>
</evidence>
<comment type="caution">
    <text evidence="9">The sequence shown here is derived from an EMBL/GenBank/DDBJ whole genome shotgun (WGS) entry which is preliminary data.</text>
</comment>
<accession>A0A9P1GWS7</accession>
<proteinExistence type="predicted"/>
<dbReference type="InterPro" id="IPR007080">
    <property type="entry name" value="RNA_pol_Rpb1_1"/>
</dbReference>
<dbReference type="PANTHER" id="PTHR48446">
    <property type="entry name" value="DNA-DIRECTED RNA POLYMERASE SUBUNIT BETA' N-TERMINAL SECTION"/>
    <property type="match status" value="1"/>
</dbReference>
<evidence type="ECO:0000256" key="6">
    <source>
        <dbReference type="ARBA" id="ARBA00022833"/>
    </source>
</evidence>
<dbReference type="EMBL" id="CALLCH030000004">
    <property type="protein sequence ID" value="CAI4212150.1"/>
    <property type="molecule type" value="Genomic_DNA"/>
</dbReference>
<keyword evidence="7" id="KW-0804">Transcription</keyword>
<evidence type="ECO:0000256" key="3">
    <source>
        <dbReference type="ARBA" id="ARBA00022679"/>
    </source>
</evidence>
<dbReference type="OrthoDB" id="270392at2759"/>
<evidence type="ECO:0000256" key="7">
    <source>
        <dbReference type="ARBA" id="ARBA00023163"/>
    </source>
</evidence>
<keyword evidence="4" id="KW-0548">Nucleotidyltransferase</keyword>
<dbReference type="Gene3D" id="4.10.860.120">
    <property type="entry name" value="RNA polymerase II, clamp domain"/>
    <property type="match status" value="1"/>
</dbReference>
<evidence type="ECO:0000256" key="1">
    <source>
        <dbReference type="ARBA" id="ARBA00012418"/>
    </source>
</evidence>
<evidence type="ECO:0000313" key="10">
    <source>
        <dbReference type="Proteomes" id="UP000838763"/>
    </source>
</evidence>
<keyword evidence="5" id="KW-0479">Metal-binding</keyword>
<dbReference type="GO" id="GO:0003899">
    <property type="term" value="F:DNA-directed RNA polymerase activity"/>
    <property type="evidence" value="ECO:0007669"/>
    <property type="project" value="UniProtKB-EC"/>
</dbReference>
<evidence type="ECO:0000256" key="4">
    <source>
        <dbReference type="ARBA" id="ARBA00022695"/>
    </source>
</evidence>
<dbReference type="GO" id="GO:0003677">
    <property type="term" value="F:DNA binding"/>
    <property type="evidence" value="ECO:0007669"/>
    <property type="project" value="InterPro"/>
</dbReference>
<evidence type="ECO:0000259" key="8">
    <source>
        <dbReference type="Pfam" id="PF04997"/>
    </source>
</evidence>
<dbReference type="PANTHER" id="PTHR48446:SF1">
    <property type="entry name" value="DNA-DIRECTED RNA POLYMERASE SUBUNIT BETA' N-TERMINAL SECTION"/>
    <property type="match status" value="1"/>
</dbReference>
<dbReference type="GO" id="GO:0006351">
    <property type="term" value="P:DNA-templated transcription"/>
    <property type="evidence" value="ECO:0007669"/>
    <property type="project" value="InterPro"/>
</dbReference>
<dbReference type="InterPro" id="IPR044893">
    <property type="entry name" value="RNA_pol_Rpb1_clamp_domain"/>
</dbReference>
<dbReference type="FunFam" id="4.10.860.120:FF:000004">
    <property type="entry name" value="DNA-directed RNA polymerase subunit"/>
    <property type="match status" value="1"/>
</dbReference>
<keyword evidence="3" id="KW-0808">Transferase</keyword>
<keyword evidence="6" id="KW-0862">Zinc</keyword>
<dbReference type="EC" id="2.7.7.6" evidence="1"/>
<feature type="domain" description="RNA polymerase Rpb1" evidence="8">
    <location>
        <begin position="20"/>
        <end position="150"/>
    </location>
</feature>
<name>A0A9P1GWS7_9PEZI</name>
<protein>
    <recommendedName>
        <fullName evidence="1">DNA-directed RNA polymerase</fullName>
        <ecNumber evidence="1">2.7.7.6</ecNumber>
    </recommendedName>
</protein>
<reference evidence="9" key="1">
    <citation type="submission" date="2022-11" db="EMBL/GenBank/DDBJ databases">
        <authorList>
            <person name="Scott C."/>
            <person name="Bruce N."/>
        </authorList>
    </citation>
    <scope>NUCLEOTIDE SEQUENCE</scope>
</reference>
<evidence type="ECO:0000256" key="5">
    <source>
        <dbReference type="ARBA" id="ARBA00022723"/>
    </source>
</evidence>
<keyword evidence="2" id="KW-0240">DNA-directed RNA polymerase</keyword>
<evidence type="ECO:0000313" key="9">
    <source>
        <dbReference type="EMBL" id="CAI4212150.1"/>
    </source>
</evidence>
<keyword evidence="10" id="KW-1185">Reference proteome</keyword>
<gene>
    <name evidence="9" type="ORF">PPNO1_LOCUS1918</name>
</gene>
<dbReference type="GO" id="GO:0000428">
    <property type="term" value="C:DNA-directed RNA polymerase complex"/>
    <property type="evidence" value="ECO:0007669"/>
    <property type="project" value="UniProtKB-KW"/>
</dbReference>
<sequence length="159" mass="18095">METTIAGSLIKAQLVDKLPKRFRELKFGVQSNQDIANQTVLEVSDRLLYDIENNRAPYSHGPLDPRLGTSSRSSNCRTCNEALQNCTGHFGHVRLPLPVFHIGYFRFTIAMLQNICKDCAQVLLTEPDRGFFLKEMRRTDTDNTQRSKIFKKSMSNAAK</sequence>